<keyword evidence="1 2" id="KW-0053">Apoptosis</keyword>
<evidence type="ECO:0000256" key="2">
    <source>
        <dbReference type="PROSITE-ProRule" id="PRU00447"/>
    </source>
</evidence>
<evidence type="ECO:0000256" key="3">
    <source>
        <dbReference type="SAM" id="SignalP"/>
    </source>
</evidence>
<feature type="chain" id="PRO_5036494997" description="CIDE-N domain-containing protein" evidence="3">
    <location>
        <begin position="29"/>
        <end position="143"/>
    </location>
</feature>
<keyword evidence="6" id="KW-1185">Reference proteome</keyword>
<accession>A0A8W8NUR7</accession>
<dbReference type="Pfam" id="PF02017">
    <property type="entry name" value="CIDE-N"/>
    <property type="match status" value="1"/>
</dbReference>
<feature type="domain" description="CIDE-N" evidence="4">
    <location>
        <begin position="65"/>
        <end position="143"/>
    </location>
</feature>
<dbReference type="InterPro" id="IPR003508">
    <property type="entry name" value="CIDE-N_dom"/>
</dbReference>
<proteinExistence type="predicted"/>
<reference evidence="5" key="1">
    <citation type="submission" date="2022-08" db="UniProtKB">
        <authorList>
            <consortium name="EnsemblMetazoa"/>
        </authorList>
    </citation>
    <scope>IDENTIFICATION</scope>
    <source>
        <strain evidence="5">05x7-T-G4-1.051#20</strain>
    </source>
</reference>
<evidence type="ECO:0000256" key="1">
    <source>
        <dbReference type="ARBA" id="ARBA00022703"/>
    </source>
</evidence>
<keyword evidence="3" id="KW-0732">Signal</keyword>
<evidence type="ECO:0000259" key="4">
    <source>
        <dbReference type="PROSITE" id="PS51135"/>
    </source>
</evidence>
<protein>
    <recommendedName>
        <fullName evidence="4">CIDE-N domain-containing protein</fullName>
    </recommendedName>
</protein>
<organism evidence="5 6">
    <name type="scientific">Magallana gigas</name>
    <name type="common">Pacific oyster</name>
    <name type="synonym">Crassostrea gigas</name>
    <dbReference type="NCBI Taxonomy" id="29159"/>
    <lineage>
        <taxon>Eukaryota</taxon>
        <taxon>Metazoa</taxon>
        <taxon>Spiralia</taxon>
        <taxon>Lophotrochozoa</taxon>
        <taxon>Mollusca</taxon>
        <taxon>Bivalvia</taxon>
        <taxon>Autobranchia</taxon>
        <taxon>Pteriomorphia</taxon>
        <taxon>Ostreida</taxon>
        <taxon>Ostreoidea</taxon>
        <taxon>Ostreidae</taxon>
        <taxon>Magallana</taxon>
    </lineage>
</organism>
<dbReference type="GO" id="GO:0006915">
    <property type="term" value="P:apoptotic process"/>
    <property type="evidence" value="ECO:0007669"/>
    <property type="project" value="UniProtKB-UniRule"/>
</dbReference>
<evidence type="ECO:0000313" key="6">
    <source>
        <dbReference type="Proteomes" id="UP000005408"/>
    </source>
</evidence>
<dbReference type="AlphaFoldDB" id="A0A8W8NUR7"/>
<dbReference type="SUPFAM" id="SSF54277">
    <property type="entry name" value="CAD &amp; PB1 domains"/>
    <property type="match status" value="1"/>
</dbReference>
<dbReference type="PROSITE" id="PS51135">
    <property type="entry name" value="CIDE_N"/>
    <property type="match status" value="1"/>
</dbReference>
<feature type="signal peptide" evidence="3">
    <location>
        <begin position="1"/>
        <end position="28"/>
    </location>
</feature>
<dbReference type="Proteomes" id="UP000005408">
    <property type="component" value="Unassembled WGS sequence"/>
</dbReference>
<evidence type="ECO:0000313" key="5">
    <source>
        <dbReference type="EnsemblMetazoa" id="G7362.1:cds"/>
    </source>
</evidence>
<dbReference type="EnsemblMetazoa" id="G7362.1">
    <property type="protein sequence ID" value="G7362.1:cds"/>
    <property type="gene ID" value="G7362"/>
</dbReference>
<name>A0A8W8NUR7_MAGGI</name>
<sequence>MMAKWTVCGVSVFTLCAVFLLFAEPGHGNQCTRCWPASLFNRVMDCKDIYTGCILLMTPKNWAGIVREVKVSRCEVRIKGGGSLAMVRDRMGNLCKAFKAKTKFNVGMDIKFVLKEDVTEVDKEYFEVILNNTILMLLKTGEV</sequence>
<dbReference type="Gene3D" id="3.10.20.10">
    <property type="match status" value="1"/>
</dbReference>